<dbReference type="EMBL" id="CM056816">
    <property type="protein sequence ID" value="KAJ8632920.1"/>
    <property type="molecule type" value="Genomic_DNA"/>
</dbReference>
<proteinExistence type="predicted"/>
<gene>
    <name evidence="1" type="ORF">MRB53_026256</name>
</gene>
<dbReference type="Proteomes" id="UP001234297">
    <property type="component" value="Chromosome 8"/>
</dbReference>
<keyword evidence="2" id="KW-1185">Reference proteome</keyword>
<evidence type="ECO:0000313" key="1">
    <source>
        <dbReference type="EMBL" id="KAJ8632920.1"/>
    </source>
</evidence>
<accession>A0ACC2LHU5</accession>
<reference evidence="1 2" key="1">
    <citation type="journal article" date="2022" name="Hortic Res">
        <title>A haplotype resolved chromosomal level avocado genome allows analysis of novel avocado genes.</title>
        <authorList>
            <person name="Nath O."/>
            <person name="Fletcher S.J."/>
            <person name="Hayward A."/>
            <person name="Shaw L.M."/>
            <person name="Masouleh A.K."/>
            <person name="Furtado A."/>
            <person name="Henry R.J."/>
            <person name="Mitter N."/>
        </authorList>
    </citation>
    <scope>NUCLEOTIDE SEQUENCE [LARGE SCALE GENOMIC DNA]</scope>
    <source>
        <strain evidence="2">cv. Hass</strain>
    </source>
</reference>
<protein>
    <submittedName>
        <fullName evidence="1">Uncharacterized protein</fullName>
    </submittedName>
</protein>
<organism evidence="1 2">
    <name type="scientific">Persea americana</name>
    <name type="common">Avocado</name>
    <dbReference type="NCBI Taxonomy" id="3435"/>
    <lineage>
        <taxon>Eukaryota</taxon>
        <taxon>Viridiplantae</taxon>
        <taxon>Streptophyta</taxon>
        <taxon>Embryophyta</taxon>
        <taxon>Tracheophyta</taxon>
        <taxon>Spermatophyta</taxon>
        <taxon>Magnoliopsida</taxon>
        <taxon>Magnoliidae</taxon>
        <taxon>Laurales</taxon>
        <taxon>Lauraceae</taxon>
        <taxon>Persea</taxon>
    </lineage>
</organism>
<sequence>MEEYPMGVQQCSEGGSGNEGEVRRCYRGVTEDVVLLWAGVLLRRDLASVGLLLRASGGIRWKARRGEGLLRRTPVMLREMGFEEGKMMVVCKTGGEDGLQRLGLKGI</sequence>
<evidence type="ECO:0000313" key="2">
    <source>
        <dbReference type="Proteomes" id="UP001234297"/>
    </source>
</evidence>
<name>A0ACC2LHU5_PERAE</name>
<comment type="caution">
    <text evidence="1">The sequence shown here is derived from an EMBL/GenBank/DDBJ whole genome shotgun (WGS) entry which is preliminary data.</text>
</comment>